<feature type="transmembrane region" description="Helical" evidence="2">
    <location>
        <begin position="138"/>
        <end position="158"/>
    </location>
</feature>
<dbReference type="OrthoDB" id="3747098at2"/>
<proteinExistence type="predicted"/>
<protein>
    <submittedName>
        <fullName evidence="3">Uncharacterized protein</fullName>
    </submittedName>
</protein>
<dbReference type="RefSeq" id="WP_129184449.1">
    <property type="nucleotide sequence ID" value="NZ_JAGIOG010000001.1"/>
</dbReference>
<accession>A0A641AKS5</accession>
<gene>
    <name evidence="3" type="ORF">ESP62_013445</name>
</gene>
<comment type="caution">
    <text evidence="3">The sequence shown here is derived from an EMBL/GenBank/DDBJ whole genome shotgun (WGS) entry which is preliminary data.</text>
</comment>
<feature type="transmembrane region" description="Helical" evidence="2">
    <location>
        <begin position="165"/>
        <end position="183"/>
    </location>
</feature>
<sequence length="331" mass="34415">MTIELPGTAARHDEREHERHRSGLPALALVPLAAAVWWLAGFSWWIVDLFGSNIMTVNGYPRAALPLLAASSTDSLIVSSGVGGILAGLVVLLGRGSRLARLSAVVAGVMLAATATIVQSRAAFGDGGTGGQTTDPRVTAGLGALVVGVALVAVALGASSLAGRLGLGLALAAAAGAAPMWVYQLGSSISRTAAFNGYLDVPAEWSMAVVLIVALVAIGVRPVRHLGGWLVALSLAWLVAPTVTASGYFAMSLSRGPRSAVFVQEYLSAAGQLWRQSVQPADRPLAPWIVAIVVAGLLAWAIDRRRSEHERPEEERPDVLPRPDPPTASWP</sequence>
<feature type="transmembrane region" description="Helical" evidence="2">
    <location>
        <begin position="203"/>
        <end position="220"/>
    </location>
</feature>
<feature type="transmembrane region" description="Helical" evidence="2">
    <location>
        <begin position="227"/>
        <end position="251"/>
    </location>
</feature>
<evidence type="ECO:0000256" key="1">
    <source>
        <dbReference type="SAM" id="MobiDB-lite"/>
    </source>
</evidence>
<feature type="transmembrane region" description="Helical" evidence="2">
    <location>
        <begin position="285"/>
        <end position="302"/>
    </location>
</feature>
<keyword evidence="2" id="KW-0812">Transmembrane</keyword>
<feature type="compositionally biased region" description="Pro residues" evidence="1">
    <location>
        <begin position="322"/>
        <end position="331"/>
    </location>
</feature>
<dbReference type="AlphaFoldDB" id="A0A641AKS5"/>
<name>A0A641AKS5_9ACTN</name>
<feature type="region of interest" description="Disordered" evidence="1">
    <location>
        <begin position="307"/>
        <end position="331"/>
    </location>
</feature>
<dbReference type="EMBL" id="SDPP02000003">
    <property type="protein sequence ID" value="KAA1376427.1"/>
    <property type="molecule type" value="Genomic_DNA"/>
</dbReference>
<feature type="compositionally biased region" description="Basic and acidic residues" evidence="1">
    <location>
        <begin position="307"/>
        <end position="321"/>
    </location>
</feature>
<evidence type="ECO:0000256" key="2">
    <source>
        <dbReference type="SAM" id="Phobius"/>
    </source>
</evidence>
<evidence type="ECO:0000313" key="4">
    <source>
        <dbReference type="Proteomes" id="UP001515100"/>
    </source>
</evidence>
<feature type="transmembrane region" description="Helical" evidence="2">
    <location>
        <begin position="24"/>
        <end position="47"/>
    </location>
</feature>
<evidence type="ECO:0000313" key="3">
    <source>
        <dbReference type="EMBL" id="KAA1376427.1"/>
    </source>
</evidence>
<feature type="transmembrane region" description="Helical" evidence="2">
    <location>
        <begin position="67"/>
        <end position="92"/>
    </location>
</feature>
<feature type="transmembrane region" description="Helical" evidence="2">
    <location>
        <begin position="99"/>
        <end position="118"/>
    </location>
</feature>
<dbReference type="Proteomes" id="UP001515100">
    <property type="component" value="Unassembled WGS sequence"/>
</dbReference>
<organism evidence="3 4">
    <name type="scientific">Aeromicrobium fastidiosum</name>
    <dbReference type="NCBI Taxonomy" id="52699"/>
    <lineage>
        <taxon>Bacteria</taxon>
        <taxon>Bacillati</taxon>
        <taxon>Actinomycetota</taxon>
        <taxon>Actinomycetes</taxon>
        <taxon>Propionibacteriales</taxon>
        <taxon>Nocardioidaceae</taxon>
        <taxon>Aeromicrobium</taxon>
    </lineage>
</organism>
<keyword evidence="2" id="KW-0472">Membrane</keyword>
<keyword evidence="2" id="KW-1133">Transmembrane helix</keyword>
<reference evidence="3" key="1">
    <citation type="submission" date="2019-09" db="EMBL/GenBank/DDBJ databases">
        <authorList>
            <person name="Li J."/>
        </authorList>
    </citation>
    <scope>NUCLEOTIDE SEQUENCE [LARGE SCALE GENOMIC DNA]</scope>
    <source>
        <strain evidence="3">NRBC 14897</strain>
    </source>
</reference>
<keyword evidence="4" id="KW-1185">Reference proteome</keyword>